<dbReference type="Proteomes" id="UP000199659">
    <property type="component" value="Unassembled WGS sequence"/>
</dbReference>
<dbReference type="STRING" id="37658.SAMN05661086_01359"/>
<evidence type="ECO:0000256" key="2">
    <source>
        <dbReference type="PROSITE-ProRule" id="PRU00335"/>
    </source>
</evidence>
<proteinExistence type="predicted"/>
<keyword evidence="1 2" id="KW-0238">DNA-binding</keyword>
<evidence type="ECO:0000256" key="1">
    <source>
        <dbReference type="ARBA" id="ARBA00023125"/>
    </source>
</evidence>
<dbReference type="SUPFAM" id="SSF46689">
    <property type="entry name" value="Homeodomain-like"/>
    <property type="match status" value="1"/>
</dbReference>
<dbReference type="EMBL" id="FOYZ01000004">
    <property type="protein sequence ID" value="SFR72880.1"/>
    <property type="molecule type" value="Genomic_DNA"/>
</dbReference>
<dbReference type="InterPro" id="IPR050624">
    <property type="entry name" value="HTH-type_Tx_Regulator"/>
</dbReference>
<dbReference type="PROSITE" id="PS01081">
    <property type="entry name" value="HTH_TETR_1"/>
    <property type="match status" value="1"/>
</dbReference>
<dbReference type="InterPro" id="IPR023772">
    <property type="entry name" value="DNA-bd_HTH_TetR-type_CS"/>
</dbReference>
<dbReference type="InterPro" id="IPR001647">
    <property type="entry name" value="HTH_TetR"/>
</dbReference>
<evidence type="ECO:0000313" key="5">
    <source>
        <dbReference type="Proteomes" id="UP000199659"/>
    </source>
</evidence>
<feature type="DNA-binding region" description="H-T-H motif" evidence="2">
    <location>
        <begin position="32"/>
        <end position="51"/>
    </location>
</feature>
<dbReference type="RefSeq" id="WP_092559934.1">
    <property type="nucleotide sequence ID" value="NZ_FOYZ01000004.1"/>
</dbReference>
<dbReference type="InterPro" id="IPR009057">
    <property type="entry name" value="Homeodomain-like_sf"/>
</dbReference>
<evidence type="ECO:0000313" key="4">
    <source>
        <dbReference type="EMBL" id="SFR72880.1"/>
    </source>
</evidence>
<accession>A0A1I6J304</accession>
<dbReference type="PROSITE" id="PS50977">
    <property type="entry name" value="HTH_TETR_2"/>
    <property type="match status" value="1"/>
</dbReference>
<dbReference type="Gene3D" id="1.10.357.10">
    <property type="entry name" value="Tetracycline Repressor, domain 2"/>
    <property type="match status" value="1"/>
</dbReference>
<dbReference type="PANTHER" id="PTHR43479:SF11">
    <property type="entry name" value="ACREF_ENVCD OPERON REPRESSOR-RELATED"/>
    <property type="match status" value="1"/>
</dbReference>
<dbReference type="PANTHER" id="PTHR43479">
    <property type="entry name" value="ACREF/ENVCD OPERON REPRESSOR-RELATED"/>
    <property type="match status" value="1"/>
</dbReference>
<dbReference type="OrthoDB" id="9812484at2"/>
<keyword evidence="5" id="KW-1185">Reference proteome</keyword>
<organism evidence="4 5">
    <name type="scientific">Anaeromicropila populeti</name>
    <dbReference type="NCBI Taxonomy" id="37658"/>
    <lineage>
        <taxon>Bacteria</taxon>
        <taxon>Bacillati</taxon>
        <taxon>Bacillota</taxon>
        <taxon>Clostridia</taxon>
        <taxon>Lachnospirales</taxon>
        <taxon>Lachnospiraceae</taxon>
        <taxon>Anaeromicropila</taxon>
    </lineage>
</organism>
<feature type="domain" description="HTH tetR-type" evidence="3">
    <location>
        <begin position="9"/>
        <end position="69"/>
    </location>
</feature>
<dbReference type="AlphaFoldDB" id="A0A1I6J304"/>
<gene>
    <name evidence="4" type="ORF">SAMN05661086_01359</name>
</gene>
<dbReference type="PRINTS" id="PR00455">
    <property type="entry name" value="HTHTETR"/>
</dbReference>
<name>A0A1I6J304_9FIRM</name>
<reference evidence="4 5" key="1">
    <citation type="submission" date="2016-10" db="EMBL/GenBank/DDBJ databases">
        <authorList>
            <person name="de Groot N.N."/>
        </authorList>
    </citation>
    <scope>NUCLEOTIDE SEQUENCE [LARGE SCALE GENOMIC DNA]</scope>
    <source>
        <strain evidence="4 5">743A</strain>
    </source>
</reference>
<dbReference type="GO" id="GO:0003677">
    <property type="term" value="F:DNA binding"/>
    <property type="evidence" value="ECO:0007669"/>
    <property type="project" value="UniProtKB-UniRule"/>
</dbReference>
<evidence type="ECO:0000259" key="3">
    <source>
        <dbReference type="PROSITE" id="PS50977"/>
    </source>
</evidence>
<protein>
    <submittedName>
        <fullName evidence="4">Transcriptional regulator, TetR family</fullName>
    </submittedName>
</protein>
<sequence>MGKIDHNKKVKRDSLLNTAFQLFITRGINKTSVSDIVDNAGVAKGTFYLYFKDKHDIRNKLISHKSSQIFQNAIQDLNDIEKELSFEDKIIFIVDNIINQLNNNQILLSFISKNLSWGIFKSALTSPTSEEDIDFGEVYENMLKEAPVQFDAPETMLFMIIELASSTCYSSILYNEPVPIGELKPYLYRTIKQIIKSHIVD</sequence>
<dbReference type="Pfam" id="PF00440">
    <property type="entry name" value="TetR_N"/>
    <property type="match status" value="1"/>
</dbReference>